<dbReference type="OrthoDB" id="331600at2759"/>
<dbReference type="Gene3D" id="1.25.10.10">
    <property type="entry name" value="Leucine-rich Repeat Variant"/>
    <property type="match status" value="1"/>
</dbReference>
<sequence>MASTSEIIGQLNQARELAFTSKESFPQVLRHIFNFVNNPNIEIQLWCARFMKESFTVDESQLSIGDKIDLAIDAMDSLIILSNIKNLDIFTYAIDTAIVLYKLIFRYVADNDGCQDIWNKLNMLKKSLIDKYSNNFPYEESFNGEINQVKNLHSKLELLKFVILVIDYQSKSSSNIKNFSLLKVNPHHTLIKPQVIEAESYALLDLVLKVFNQDILVPPLVTATLNHLSIICKRKPQFLSKICSILENFESNNKLQSNYQSIESFKLSKKYVDRTLRILINHLLRNQLVPPQFQSSLNKKLSSLINRGDEIRKKNILIPNADDSKIKKRSFEGFANPVKKLKLDKPDYKNLYCLNEPSNELNGFDLSTLPQNILISMTLAALNKIHTKKLSLALDIIGSRYLDVINSMSPLLKQALAAEQQQQLQQQQQQQQGLPDVYDIDKLGGGENGESDDDDDDDNVGKDYNPQTVFSLPPPKPLSLQEKKDHINIIIKNFFKLSNREIVDIDNTNNTETDEVNGYKINKELSSIAIKSWKKNSWSILLTRLATRGMRNQDNETNELSDMIRNSIFEFFLDNIHTRIDLIIEWLNEEWYSEKVFQEEKYKESIKQQVLQEYEIKPNKNDYNYQLKLNSKLDELKVDTPNYTKWAGKVLDAMIPFLEPNDRKIFIRLLSDLPYLNNELVQRIKSLCFDPVRIKIGFLSLQFLIMYRPPVKQDCINILKELSESDQDDLKDESNKLLAKYT</sequence>
<dbReference type="AlphaFoldDB" id="A0A1E4RRD9"/>
<feature type="domain" description="Symplekin/Pta1 N-terminal" evidence="5">
    <location>
        <begin position="88"/>
        <end position="314"/>
    </location>
</feature>
<dbReference type="GO" id="GO:0006397">
    <property type="term" value="P:mRNA processing"/>
    <property type="evidence" value="ECO:0007669"/>
    <property type="project" value="UniProtKB-KW"/>
</dbReference>
<dbReference type="EMBL" id="KV454538">
    <property type="protein sequence ID" value="ODV69625.1"/>
    <property type="molecule type" value="Genomic_DNA"/>
</dbReference>
<evidence type="ECO:0000256" key="2">
    <source>
        <dbReference type="ARBA" id="ARBA00022664"/>
    </source>
</evidence>
<dbReference type="STRING" id="984485.A0A1E4RRD9"/>
<dbReference type="GO" id="GO:0005847">
    <property type="term" value="C:mRNA cleavage and polyadenylation specificity factor complex"/>
    <property type="evidence" value="ECO:0007669"/>
    <property type="project" value="TreeGrafter"/>
</dbReference>
<evidence type="ECO:0000256" key="1">
    <source>
        <dbReference type="ARBA" id="ARBA00004123"/>
    </source>
</evidence>
<keyword evidence="3" id="KW-0539">Nucleus</keyword>
<dbReference type="RefSeq" id="XP_020078692.1">
    <property type="nucleotide sequence ID" value="XM_020223854.1"/>
</dbReference>
<dbReference type="Pfam" id="PF11935">
    <property type="entry name" value="SYMPK_PTA1_N"/>
    <property type="match status" value="1"/>
</dbReference>
<name>A0A1E4RRD9_9ASCO</name>
<keyword evidence="2" id="KW-0507">mRNA processing</keyword>
<dbReference type="Proteomes" id="UP000095085">
    <property type="component" value="Unassembled WGS sequence"/>
</dbReference>
<dbReference type="InterPro" id="IPR032460">
    <property type="entry name" value="Symplekin/Pta1_N"/>
</dbReference>
<dbReference type="PANTHER" id="PTHR15245">
    <property type="entry name" value="SYMPLEKIN-RELATED"/>
    <property type="match status" value="1"/>
</dbReference>
<accession>A0A1E4RRD9</accession>
<dbReference type="InterPro" id="IPR021850">
    <property type="entry name" value="Symplekin/Pta1"/>
</dbReference>
<evidence type="ECO:0000313" key="7">
    <source>
        <dbReference type="Proteomes" id="UP000095085"/>
    </source>
</evidence>
<reference evidence="7" key="1">
    <citation type="submission" date="2016-05" db="EMBL/GenBank/DDBJ databases">
        <title>Comparative genomics of biotechnologically important yeasts.</title>
        <authorList>
            <consortium name="DOE Joint Genome Institute"/>
            <person name="Riley R."/>
            <person name="Haridas S."/>
            <person name="Wolfe K.H."/>
            <person name="Lopes M.R."/>
            <person name="Hittinger C.T."/>
            <person name="Goker M."/>
            <person name="Salamov A."/>
            <person name="Wisecaver J."/>
            <person name="Long T.M."/>
            <person name="Aerts A.L."/>
            <person name="Barry K."/>
            <person name="Choi C."/>
            <person name="Clum A."/>
            <person name="Coughlan A.Y."/>
            <person name="Deshpande S."/>
            <person name="Douglass A.P."/>
            <person name="Hanson S.J."/>
            <person name="Klenk H.-P."/>
            <person name="Labutti K."/>
            <person name="Lapidus A."/>
            <person name="Lindquist E."/>
            <person name="Lipzen A."/>
            <person name="Meier-Kolthoff J.P."/>
            <person name="Ohm R.A."/>
            <person name="Otillar R.P."/>
            <person name="Pangilinan J."/>
            <person name="Peng Y."/>
            <person name="Rokas A."/>
            <person name="Rosa C.A."/>
            <person name="Scheuner C."/>
            <person name="Sibirny A.A."/>
            <person name="Slot J.C."/>
            <person name="Stielow J.B."/>
            <person name="Sun H."/>
            <person name="Kurtzman C.P."/>
            <person name="Blackwell M."/>
            <person name="Grigoriev I.V."/>
            <person name="Jeffries T.W."/>
        </authorList>
    </citation>
    <scope>NUCLEOTIDE SEQUENCE [LARGE SCALE GENOMIC DNA]</scope>
    <source>
        <strain evidence="7">NRRL Y-1933</strain>
    </source>
</reference>
<feature type="compositionally biased region" description="Acidic residues" evidence="4">
    <location>
        <begin position="449"/>
        <end position="458"/>
    </location>
</feature>
<gene>
    <name evidence="6" type="ORF">HYPBUDRAFT_8983</name>
</gene>
<evidence type="ECO:0000259" key="5">
    <source>
        <dbReference type="Pfam" id="PF11935"/>
    </source>
</evidence>
<organism evidence="6 7">
    <name type="scientific">Hyphopichia burtonii NRRL Y-1933</name>
    <dbReference type="NCBI Taxonomy" id="984485"/>
    <lineage>
        <taxon>Eukaryota</taxon>
        <taxon>Fungi</taxon>
        <taxon>Dikarya</taxon>
        <taxon>Ascomycota</taxon>
        <taxon>Saccharomycotina</taxon>
        <taxon>Pichiomycetes</taxon>
        <taxon>Debaryomycetaceae</taxon>
        <taxon>Hyphopichia</taxon>
    </lineage>
</organism>
<dbReference type="InterPro" id="IPR011989">
    <property type="entry name" value="ARM-like"/>
</dbReference>
<dbReference type="PANTHER" id="PTHR15245:SF20">
    <property type="entry name" value="SYMPLEKIN"/>
    <property type="match status" value="1"/>
</dbReference>
<evidence type="ECO:0000256" key="4">
    <source>
        <dbReference type="SAM" id="MobiDB-lite"/>
    </source>
</evidence>
<feature type="region of interest" description="Disordered" evidence="4">
    <location>
        <begin position="424"/>
        <end position="479"/>
    </location>
</feature>
<comment type="subcellular location">
    <subcellularLocation>
        <location evidence="1">Nucleus</location>
    </subcellularLocation>
</comment>
<dbReference type="GeneID" id="30998403"/>
<evidence type="ECO:0000256" key="3">
    <source>
        <dbReference type="ARBA" id="ARBA00023242"/>
    </source>
</evidence>
<evidence type="ECO:0000313" key="6">
    <source>
        <dbReference type="EMBL" id="ODV69625.1"/>
    </source>
</evidence>
<keyword evidence="7" id="KW-1185">Reference proteome</keyword>
<protein>
    <recommendedName>
        <fullName evidence="5">Symplekin/Pta1 N-terminal domain-containing protein</fullName>
    </recommendedName>
</protein>
<proteinExistence type="predicted"/>